<dbReference type="InterPro" id="IPR015813">
    <property type="entry name" value="Pyrv/PenolPyrv_kinase-like_dom"/>
</dbReference>
<dbReference type="InterPro" id="IPR000121">
    <property type="entry name" value="PEP_util_C"/>
</dbReference>
<keyword evidence="4" id="KW-0067">ATP-binding</keyword>
<evidence type="ECO:0000256" key="1">
    <source>
        <dbReference type="ARBA" id="ARBA00007837"/>
    </source>
</evidence>
<protein>
    <submittedName>
        <fullName evidence="6">Phosphoenolpyruvate synthase</fullName>
        <ecNumber evidence="6">2.7.9.2</ecNumber>
    </submittedName>
</protein>
<dbReference type="InterPro" id="IPR006319">
    <property type="entry name" value="PEP_synth"/>
</dbReference>
<evidence type="ECO:0000256" key="4">
    <source>
        <dbReference type="ARBA" id="ARBA00022840"/>
    </source>
</evidence>
<proteinExistence type="inferred from homology"/>
<keyword evidence="3" id="KW-0547">Nucleotide-binding</keyword>
<comment type="similarity">
    <text evidence="1">Belongs to the PEP-utilizing enzyme family.</text>
</comment>
<dbReference type="GO" id="GO:0008986">
    <property type="term" value="F:pyruvate, water dikinase activity"/>
    <property type="evidence" value="ECO:0007669"/>
    <property type="project" value="UniProtKB-EC"/>
</dbReference>
<evidence type="ECO:0000256" key="2">
    <source>
        <dbReference type="ARBA" id="ARBA00022723"/>
    </source>
</evidence>
<dbReference type="InterPro" id="IPR040442">
    <property type="entry name" value="Pyrv_kinase-like_dom_sf"/>
</dbReference>
<dbReference type="RefSeq" id="WP_062661403.1">
    <property type="nucleotide sequence ID" value="NZ_FIZX01000001.1"/>
</dbReference>
<keyword evidence="7" id="KW-1185">Reference proteome</keyword>
<dbReference type="GO" id="GO:0046872">
    <property type="term" value="F:metal ion binding"/>
    <property type="evidence" value="ECO:0007669"/>
    <property type="project" value="UniProtKB-KW"/>
</dbReference>
<evidence type="ECO:0000313" key="7">
    <source>
        <dbReference type="Proteomes" id="UP000071641"/>
    </source>
</evidence>
<keyword evidence="6" id="KW-0808">Transferase</keyword>
<sequence length="267" mass="28860">MSQMDLTYSHVLKNPAQLEGNDTSFGLVSLGELYINAIGTHPSALDDSNAIKDKLVSLLEGAHKSNSERPFRVMLNDQSALALKQMKGADSEPEEANPAMGLRGVSRYASEAGKPGFVFECEVLKKAIEEKQLPVEIVVPFVRTSSEAATMIDLLAEQGLCRGANGLKVLLACQLPANAVLAEALLAYFDGIIIDVDNLAAFTLAVDFGDEALPYTFNKHNEAVKSLIRDTIRKTQLADKPVQVLAQESDKAIIELAEGANVELVYQ</sequence>
<gene>
    <name evidence="6" type="primary">ppsA_1</name>
    <name evidence="6" type="ORF">GCE9029_01042</name>
</gene>
<dbReference type="OrthoDB" id="5854851at2"/>
<evidence type="ECO:0000259" key="5">
    <source>
        <dbReference type="Pfam" id="PF02896"/>
    </source>
</evidence>
<dbReference type="Proteomes" id="UP000071641">
    <property type="component" value="Unassembled WGS sequence"/>
</dbReference>
<keyword evidence="2" id="KW-0479">Metal-binding</keyword>
<dbReference type="Pfam" id="PF02896">
    <property type="entry name" value="PEP-utilizers_C"/>
    <property type="match status" value="1"/>
</dbReference>
<feature type="domain" description="PEP-utilising enzyme C-terminal" evidence="5">
    <location>
        <begin position="52"/>
        <end position="247"/>
    </location>
</feature>
<reference evidence="7" key="1">
    <citation type="submission" date="2016-02" db="EMBL/GenBank/DDBJ databases">
        <authorList>
            <person name="Rodrigo-Torres Lidia"/>
            <person name="Arahal R.David."/>
        </authorList>
    </citation>
    <scope>NUCLEOTIDE SEQUENCE [LARGE SCALE GENOMIC DNA]</scope>
    <source>
        <strain evidence="7">CECT 9029</strain>
    </source>
</reference>
<evidence type="ECO:0000313" key="6">
    <source>
        <dbReference type="EMBL" id="CZF78765.1"/>
    </source>
</evidence>
<organism evidence="6 7">
    <name type="scientific">Grimontia celer</name>
    <dbReference type="NCBI Taxonomy" id="1796497"/>
    <lineage>
        <taxon>Bacteria</taxon>
        <taxon>Pseudomonadati</taxon>
        <taxon>Pseudomonadota</taxon>
        <taxon>Gammaproteobacteria</taxon>
        <taxon>Vibrionales</taxon>
        <taxon>Vibrionaceae</taxon>
        <taxon>Grimontia</taxon>
    </lineage>
</organism>
<keyword evidence="6" id="KW-0670">Pyruvate</keyword>
<accession>A0A128EX58</accession>
<dbReference type="STRING" id="1796497.GCE9029_01042"/>
<dbReference type="GO" id="GO:0005524">
    <property type="term" value="F:ATP binding"/>
    <property type="evidence" value="ECO:0007669"/>
    <property type="project" value="UniProtKB-KW"/>
</dbReference>
<dbReference type="Gene3D" id="3.20.20.60">
    <property type="entry name" value="Phosphoenolpyruvate-binding domains"/>
    <property type="match status" value="1"/>
</dbReference>
<dbReference type="SUPFAM" id="SSF51621">
    <property type="entry name" value="Phosphoenolpyruvate/pyruvate domain"/>
    <property type="match status" value="1"/>
</dbReference>
<dbReference type="PANTHER" id="PTHR43030">
    <property type="entry name" value="PHOSPHOENOLPYRUVATE SYNTHASE"/>
    <property type="match status" value="1"/>
</dbReference>
<dbReference type="EMBL" id="FIZX01000001">
    <property type="protein sequence ID" value="CZF78765.1"/>
    <property type="molecule type" value="Genomic_DNA"/>
</dbReference>
<dbReference type="EC" id="2.7.9.2" evidence="6"/>
<name>A0A128EX58_9GAMM</name>
<dbReference type="AlphaFoldDB" id="A0A128EX58"/>
<evidence type="ECO:0000256" key="3">
    <source>
        <dbReference type="ARBA" id="ARBA00022741"/>
    </source>
</evidence>
<dbReference type="PANTHER" id="PTHR43030:SF1">
    <property type="entry name" value="PHOSPHOENOLPYRUVATE SYNTHASE"/>
    <property type="match status" value="1"/>
</dbReference>